<name>A0ABT1P6P2_9ACTN</name>
<keyword evidence="3" id="KW-1185">Reference proteome</keyword>
<dbReference type="RefSeq" id="WP_255924972.1">
    <property type="nucleotide sequence ID" value="NZ_JANFNH010000001.1"/>
</dbReference>
<dbReference type="EMBL" id="JANFNH010000001">
    <property type="protein sequence ID" value="MCQ4041037.1"/>
    <property type="molecule type" value="Genomic_DNA"/>
</dbReference>
<feature type="region of interest" description="Disordered" evidence="1">
    <location>
        <begin position="26"/>
        <end position="62"/>
    </location>
</feature>
<sequence>MANRDRDPYSSDTDFIEDMTEETLAAQEQERQQRQHQQEHQRARLADEDATYFDQDDLEDLQ</sequence>
<feature type="compositionally biased region" description="Acidic residues" evidence="1">
    <location>
        <begin position="48"/>
        <end position="62"/>
    </location>
</feature>
<evidence type="ECO:0000313" key="2">
    <source>
        <dbReference type="EMBL" id="MCQ4041037.1"/>
    </source>
</evidence>
<evidence type="ECO:0000256" key="1">
    <source>
        <dbReference type="SAM" id="MobiDB-lite"/>
    </source>
</evidence>
<comment type="caution">
    <text evidence="2">The sequence shown here is derived from an EMBL/GenBank/DDBJ whole genome shotgun (WGS) entry which is preliminary data.</text>
</comment>
<protein>
    <submittedName>
        <fullName evidence="2">Uncharacterized protein</fullName>
    </submittedName>
</protein>
<evidence type="ECO:0000313" key="3">
    <source>
        <dbReference type="Proteomes" id="UP001206206"/>
    </source>
</evidence>
<gene>
    <name evidence="2" type="ORF">NON19_03095</name>
</gene>
<organism evidence="2 3">
    <name type="scientific">Streptantibioticus rubrisoli</name>
    <dbReference type="NCBI Taxonomy" id="1387313"/>
    <lineage>
        <taxon>Bacteria</taxon>
        <taxon>Bacillati</taxon>
        <taxon>Actinomycetota</taxon>
        <taxon>Actinomycetes</taxon>
        <taxon>Kitasatosporales</taxon>
        <taxon>Streptomycetaceae</taxon>
        <taxon>Streptantibioticus</taxon>
    </lineage>
</organism>
<accession>A0ABT1P6P2</accession>
<dbReference type="Proteomes" id="UP001206206">
    <property type="component" value="Unassembled WGS sequence"/>
</dbReference>
<reference evidence="2 3" key="1">
    <citation type="submission" date="2022-06" db="EMBL/GenBank/DDBJ databases">
        <title>Draft genome sequence of type strain Streptomyces rubrisoli DSM 42083.</title>
        <authorList>
            <person name="Duangmal K."/>
            <person name="Klaysubun C."/>
        </authorList>
    </citation>
    <scope>NUCLEOTIDE SEQUENCE [LARGE SCALE GENOMIC DNA]</scope>
    <source>
        <strain evidence="2 3">DSM 42083</strain>
    </source>
</reference>
<feature type="compositionally biased region" description="Basic and acidic residues" evidence="1">
    <location>
        <begin position="28"/>
        <end position="47"/>
    </location>
</feature>
<proteinExistence type="predicted"/>